<dbReference type="InterPro" id="IPR004838">
    <property type="entry name" value="NHTrfase_class1_PyrdxlP-BS"/>
</dbReference>
<evidence type="ECO:0000256" key="3">
    <source>
        <dbReference type="ARBA" id="ARBA00022576"/>
    </source>
</evidence>
<dbReference type="STRING" id="1423812.FD20_GL000103"/>
<dbReference type="PATRIC" id="fig|1423812.3.peg.105"/>
<dbReference type="PANTHER" id="PTHR46383">
    <property type="entry name" value="ASPARTATE AMINOTRANSFERASE"/>
    <property type="match status" value="1"/>
</dbReference>
<organism evidence="8 9">
    <name type="scientific">Liquorilactobacillus uvarum DSM 19971</name>
    <dbReference type="NCBI Taxonomy" id="1423812"/>
    <lineage>
        <taxon>Bacteria</taxon>
        <taxon>Bacillati</taxon>
        <taxon>Bacillota</taxon>
        <taxon>Bacilli</taxon>
        <taxon>Lactobacillales</taxon>
        <taxon>Lactobacillaceae</taxon>
        <taxon>Liquorilactobacillus</taxon>
    </lineage>
</organism>
<dbReference type="RefSeq" id="WP_057735544.1">
    <property type="nucleotide sequence ID" value="NZ_AZEG01000001.1"/>
</dbReference>
<dbReference type="Proteomes" id="UP000051155">
    <property type="component" value="Unassembled WGS sequence"/>
</dbReference>
<dbReference type="Pfam" id="PF00155">
    <property type="entry name" value="Aminotran_1_2"/>
    <property type="match status" value="1"/>
</dbReference>
<comment type="cofactor">
    <cofactor evidence="1 6">
        <name>pyridoxal 5'-phosphate</name>
        <dbReference type="ChEBI" id="CHEBI:597326"/>
    </cofactor>
</comment>
<dbReference type="FunFam" id="3.40.640.10:FF:000033">
    <property type="entry name" value="Aspartate aminotransferase"/>
    <property type="match status" value="1"/>
</dbReference>
<dbReference type="SUPFAM" id="SSF53383">
    <property type="entry name" value="PLP-dependent transferases"/>
    <property type="match status" value="1"/>
</dbReference>
<dbReference type="InterPro" id="IPR015422">
    <property type="entry name" value="PyrdxlP-dep_Trfase_small"/>
</dbReference>
<protein>
    <recommendedName>
        <fullName evidence="6">Aminotransferase</fullName>
        <ecNumber evidence="6">2.6.1.-</ecNumber>
    </recommendedName>
</protein>
<dbReference type="GO" id="GO:0006520">
    <property type="term" value="P:amino acid metabolic process"/>
    <property type="evidence" value="ECO:0007669"/>
    <property type="project" value="InterPro"/>
</dbReference>
<dbReference type="InterPro" id="IPR050596">
    <property type="entry name" value="AspAT/PAT-like"/>
</dbReference>
<dbReference type="GO" id="GO:0030170">
    <property type="term" value="F:pyridoxal phosphate binding"/>
    <property type="evidence" value="ECO:0007669"/>
    <property type="project" value="InterPro"/>
</dbReference>
<dbReference type="Gene3D" id="3.40.640.10">
    <property type="entry name" value="Type I PLP-dependent aspartate aminotransferase-like (Major domain)"/>
    <property type="match status" value="1"/>
</dbReference>
<dbReference type="CDD" id="cd00609">
    <property type="entry name" value="AAT_like"/>
    <property type="match status" value="1"/>
</dbReference>
<dbReference type="InterPro" id="IPR015424">
    <property type="entry name" value="PyrdxlP-dep_Trfase"/>
</dbReference>
<comment type="caution">
    <text evidence="8">The sequence shown here is derived from an EMBL/GenBank/DDBJ whole genome shotgun (WGS) entry which is preliminary data.</text>
</comment>
<evidence type="ECO:0000259" key="7">
    <source>
        <dbReference type="Pfam" id="PF00155"/>
    </source>
</evidence>
<reference evidence="8 9" key="1">
    <citation type="journal article" date="2015" name="Genome Announc.">
        <title>Expanding the biotechnology potential of lactobacilli through comparative genomics of 213 strains and associated genera.</title>
        <authorList>
            <person name="Sun Z."/>
            <person name="Harris H.M."/>
            <person name="McCann A."/>
            <person name="Guo C."/>
            <person name="Argimon S."/>
            <person name="Zhang W."/>
            <person name="Yang X."/>
            <person name="Jeffery I.B."/>
            <person name="Cooney J.C."/>
            <person name="Kagawa T.F."/>
            <person name="Liu W."/>
            <person name="Song Y."/>
            <person name="Salvetti E."/>
            <person name="Wrobel A."/>
            <person name="Rasinkangas P."/>
            <person name="Parkhill J."/>
            <person name="Rea M.C."/>
            <person name="O'Sullivan O."/>
            <person name="Ritari J."/>
            <person name="Douillard F.P."/>
            <person name="Paul Ross R."/>
            <person name="Yang R."/>
            <person name="Briner A.E."/>
            <person name="Felis G.E."/>
            <person name="de Vos W.M."/>
            <person name="Barrangou R."/>
            <person name="Klaenhammer T.R."/>
            <person name="Caufield P.W."/>
            <person name="Cui Y."/>
            <person name="Zhang H."/>
            <person name="O'Toole P.W."/>
        </authorList>
    </citation>
    <scope>NUCLEOTIDE SEQUENCE [LARGE SCALE GENOMIC DNA]</scope>
    <source>
        <strain evidence="8 9">DSM 19971</strain>
    </source>
</reference>
<dbReference type="Gene3D" id="3.90.1150.10">
    <property type="entry name" value="Aspartate Aminotransferase, domain 1"/>
    <property type="match status" value="1"/>
</dbReference>
<keyword evidence="3 6" id="KW-0032">Aminotransferase</keyword>
<dbReference type="PANTHER" id="PTHR46383:SF1">
    <property type="entry name" value="ASPARTATE AMINOTRANSFERASE"/>
    <property type="match status" value="1"/>
</dbReference>
<dbReference type="InterPro" id="IPR004839">
    <property type="entry name" value="Aminotransferase_I/II_large"/>
</dbReference>
<sequence length="393" mass="43062">MKIASRVMQVQPSATLALSAKAKEMVAKGIDVINLGVGEPDFNTPRKIKEAAINAIETGKSDFYTPATGIIELKQAICDRLRKDFNTEYTTDQVAVTVGGKFSLYVLAQTLLNDNDEVLIPLPYWVSYGEQVKLAGGKPVFVMPSNGAKVTVDELERERTSKTRAVIINSPQNPSGLIYNRAELLAIGEWAVKNDIILIADDMYGKLVYNGHQFVSLIGLGQKIKDQTILVSGLSKAYAMTGWRVGYTVAPKKVIQKMNVVISHATSNLAAVSQYAALEALTGDQDVVEKMRIQFEKRLNTVYPQLIALPGVKLATKPEGAFYLFPNIAETVKMTGFSSTENFASALLEEAHVAVVAGVAFGMPEHIRLSYATDMDSLNEALKRMKIFIEKHL</sequence>
<name>A0A0R1Q9P4_9LACO</name>
<dbReference type="OrthoDB" id="9802328at2"/>
<dbReference type="EMBL" id="AZEG01000001">
    <property type="protein sequence ID" value="KRL39061.1"/>
    <property type="molecule type" value="Genomic_DNA"/>
</dbReference>
<feature type="domain" description="Aminotransferase class I/classII large" evidence="7">
    <location>
        <begin position="31"/>
        <end position="384"/>
    </location>
</feature>
<dbReference type="InterPro" id="IPR015421">
    <property type="entry name" value="PyrdxlP-dep_Trfase_major"/>
</dbReference>
<evidence type="ECO:0000256" key="2">
    <source>
        <dbReference type="ARBA" id="ARBA00007441"/>
    </source>
</evidence>
<comment type="similarity">
    <text evidence="2 6">Belongs to the class-I pyridoxal-phosphate-dependent aminotransferase family.</text>
</comment>
<evidence type="ECO:0000256" key="5">
    <source>
        <dbReference type="ARBA" id="ARBA00022898"/>
    </source>
</evidence>
<evidence type="ECO:0000313" key="9">
    <source>
        <dbReference type="Proteomes" id="UP000051155"/>
    </source>
</evidence>
<dbReference type="PRINTS" id="PR00753">
    <property type="entry name" value="ACCSYNTHASE"/>
</dbReference>
<evidence type="ECO:0000256" key="6">
    <source>
        <dbReference type="RuleBase" id="RU000481"/>
    </source>
</evidence>
<evidence type="ECO:0000313" key="8">
    <source>
        <dbReference type="EMBL" id="KRL39061.1"/>
    </source>
</evidence>
<keyword evidence="4 6" id="KW-0808">Transferase</keyword>
<evidence type="ECO:0000256" key="4">
    <source>
        <dbReference type="ARBA" id="ARBA00022679"/>
    </source>
</evidence>
<gene>
    <name evidence="8" type="ORF">FD20_GL000103</name>
</gene>
<keyword evidence="5" id="KW-0663">Pyridoxal phosphate</keyword>
<dbReference type="PROSITE" id="PS00105">
    <property type="entry name" value="AA_TRANSFER_CLASS_1"/>
    <property type="match status" value="1"/>
</dbReference>
<proteinExistence type="inferred from homology"/>
<dbReference type="GO" id="GO:0008483">
    <property type="term" value="F:transaminase activity"/>
    <property type="evidence" value="ECO:0007669"/>
    <property type="project" value="UniProtKB-KW"/>
</dbReference>
<dbReference type="EC" id="2.6.1.-" evidence="6"/>
<dbReference type="AlphaFoldDB" id="A0A0R1Q9P4"/>
<keyword evidence="9" id="KW-1185">Reference proteome</keyword>
<evidence type="ECO:0000256" key="1">
    <source>
        <dbReference type="ARBA" id="ARBA00001933"/>
    </source>
</evidence>
<accession>A0A0R1Q9P4</accession>